<evidence type="ECO:0000313" key="18">
    <source>
        <dbReference type="Proteomes" id="UP001530377"/>
    </source>
</evidence>
<feature type="region of interest" description="Disordered" evidence="14">
    <location>
        <begin position="23"/>
        <end position="89"/>
    </location>
</feature>
<dbReference type="Gene3D" id="3.30.40.10">
    <property type="entry name" value="Zinc/RING finger domain, C3HC4 (zinc finger)"/>
    <property type="match status" value="1"/>
</dbReference>
<evidence type="ECO:0000256" key="1">
    <source>
        <dbReference type="ARBA" id="ARBA00004123"/>
    </source>
</evidence>
<sequence>MMASAAAATVGLGRGTAVCLRHDGVDRNHDGGDHAGKRRGGEEGENKKKKTRPLQRILDRSIRKRRPPPELEDREDREDEGDDDATEPLVVDVNAPSRFRESYESKNSRNPKNLENINAIIRDQEAALLISRIVETRPAVMFEAEEEEEGEEDEGNLLKQAAIDKTRLLGISGGTIAAGPRIAPALDDAAAVRKRVATTKRGRGGGATALALAAEYDVEDAAMNAEDGENDECNNEDERQLSGKRRQRKGGRGGGITASALAEPDDLASLATTAKLALAACVGGGRIAVEKREDAVSQLGKDQDLMSLHEGGKCPRTAALSERVESSFENDDRPRSESTSGITTERRSEAKHEKMGPYAAAQSEGMILSLGNEGPPSESFSGTTAERQSQSEPLLSSPHPEAVAQPAPSSSAKAAATNATNDTTRAINEMILALRHEYDEMGKALMCPICRSTLKEAIILPCVHAFCHACLKDYYNPPRRLQSSKGGRKVASSPPRKPKAECPVCKTANPGKRSGEKCPHLDEIAKAFKMMGRAFSFTPIKYAADIVMTQLDPKDNVGRGDVFDSDEEDEEGVGEEKVKEERKMPARKKISPIHKYEQHLQLAKAVQAAFVEQAESQSLPHTSCREKLENQMKVLRYRQLAKEQEAVVRADEQTLTRKVKRFGGKKHMVAAVTAAFAAEAELGNREDAVSASTSRKMDQLESNQASADAALSKTEFVAMSTSDVNCFSESKKIAAKKGSATDNSIIRSMDADVGRNEIDELKTKSVEDEAKDGSTVGEDVFCTAPDESQTVEYDTAREESQTTWNAPLSTTIASSMRNARHSMGSVATANSSPVVLHDGNTVQKTRHENKSSHGVSFLNTDFVDDPTPRRPGKLPHLLDVGAVSPIEATEITYVKVAPRGDECSGGINNIPSPRFAKQEKSVCQVEKLMPIAEGTIVFVQARTWPGINKPGGVARVTKVHPAAGSGGNSTKYDVLYVLGGKENQVDESFVTSNEAGETFTIEERLEKSMITGSMLTEKKRSMRQRKVAIKPEATSPTIASASFLIYNDEELTNIPEDVLKWAGILPKENKKKGTANLAPCSTSKHGASKSKKRVLKESNIAKSKSTKKQKPSVKDAVKSSDGKHRSETVEAFKDLISFLSKEEIVRLADTRYSQLVSLDKKRSPSETHSTLYAVTSSLTDKESVMLDSLCQMLKNKSADVHSLRQLTSDSIYFATVILKVTKDFNPERTQICITTTSQSSDTSMGSLDVVSQSRTLKVMLSALAGIPILTPRWMEACLKEGQLIAPSGVMCVRSLPTKKVSKAGGGVDQNGPNECFGVAKYAAAFHQKGLTSSNHLLSGISVMLCGGSAGSAMIKDLKVLLLHAGASIISSVSTASHLLTNMSKGGPVLGPFVFLCDDSPMNKTCGIPDALLRQAVKLKTEKESVLCVHFNWLFDSISCASLVKADAYEPPAWKLAMKSLCANVNN</sequence>
<feature type="compositionally biased region" description="Acidic residues" evidence="14">
    <location>
        <begin position="563"/>
        <end position="573"/>
    </location>
</feature>
<dbReference type="GO" id="GO:0008270">
    <property type="term" value="F:zinc ion binding"/>
    <property type="evidence" value="ECO:0007669"/>
    <property type="project" value="UniProtKB-KW"/>
</dbReference>
<feature type="compositionally biased region" description="Acidic residues" evidence="14">
    <location>
        <begin position="224"/>
        <end position="235"/>
    </location>
</feature>
<evidence type="ECO:0000256" key="6">
    <source>
        <dbReference type="ARBA" id="ARBA00022763"/>
    </source>
</evidence>
<reference evidence="17 18" key="1">
    <citation type="submission" date="2024-10" db="EMBL/GenBank/DDBJ databases">
        <title>Updated reference genomes for cyclostephanoid diatoms.</title>
        <authorList>
            <person name="Roberts W.R."/>
            <person name="Alverson A.J."/>
        </authorList>
    </citation>
    <scope>NUCLEOTIDE SEQUENCE [LARGE SCALE GENOMIC DNA]</scope>
    <source>
        <strain evidence="17 18">AJA228-03</strain>
    </source>
</reference>
<feature type="region of interest" description="Disordered" evidence="14">
    <location>
        <begin position="1072"/>
        <end position="1124"/>
    </location>
</feature>
<dbReference type="SUPFAM" id="SSF57850">
    <property type="entry name" value="RING/U-box"/>
    <property type="match status" value="1"/>
</dbReference>
<feature type="compositionally biased region" description="Basic and acidic residues" evidence="14">
    <location>
        <begin position="344"/>
        <end position="355"/>
    </location>
</feature>
<feature type="region of interest" description="Disordered" evidence="14">
    <location>
        <begin position="481"/>
        <end position="503"/>
    </location>
</feature>
<gene>
    <name evidence="17" type="ORF">ACHAXA_011674</name>
</gene>
<evidence type="ECO:0000256" key="12">
    <source>
        <dbReference type="ARBA" id="ARBA00031556"/>
    </source>
</evidence>
<dbReference type="GO" id="GO:0005634">
    <property type="term" value="C:nucleus"/>
    <property type="evidence" value="ECO:0007669"/>
    <property type="project" value="UniProtKB-SubCell"/>
</dbReference>
<protein>
    <recommendedName>
        <fullName evidence="12">RING-type E3 ubiquitin transferase BRCA1</fullName>
    </recommendedName>
</protein>
<feature type="compositionally biased region" description="Low complexity" evidence="14">
    <location>
        <begin position="400"/>
        <end position="421"/>
    </location>
</feature>
<evidence type="ECO:0000256" key="4">
    <source>
        <dbReference type="ARBA" id="ARBA00022723"/>
    </source>
</evidence>
<dbReference type="GO" id="GO:0006281">
    <property type="term" value="P:DNA repair"/>
    <property type="evidence" value="ECO:0007669"/>
    <property type="project" value="UniProtKB-KW"/>
</dbReference>
<feature type="domain" description="BRCT" evidence="16">
    <location>
        <begin position="1219"/>
        <end position="1291"/>
    </location>
</feature>
<dbReference type="InterPro" id="IPR013083">
    <property type="entry name" value="Znf_RING/FYVE/PHD"/>
</dbReference>
<organism evidence="17 18">
    <name type="scientific">Cyclostephanos tholiformis</name>
    <dbReference type="NCBI Taxonomy" id="382380"/>
    <lineage>
        <taxon>Eukaryota</taxon>
        <taxon>Sar</taxon>
        <taxon>Stramenopiles</taxon>
        <taxon>Ochrophyta</taxon>
        <taxon>Bacillariophyta</taxon>
        <taxon>Coscinodiscophyceae</taxon>
        <taxon>Thalassiosirophycidae</taxon>
        <taxon>Stephanodiscales</taxon>
        <taxon>Stephanodiscaceae</taxon>
        <taxon>Cyclostephanos</taxon>
    </lineage>
</organism>
<evidence type="ECO:0000256" key="9">
    <source>
        <dbReference type="ARBA" id="ARBA00023204"/>
    </source>
</evidence>
<evidence type="ECO:0000256" key="14">
    <source>
        <dbReference type="SAM" id="MobiDB-lite"/>
    </source>
</evidence>
<keyword evidence="3" id="KW-0158">Chromosome</keyword>
<keyword evidence="4" id="KW-0479">Metal-binding</keyword>
<keyword evidence="10" id="KW-0539">Nucleus</keyword>
<evidence type="ECO:0000256" key="13">
    <source>
        <dbReference type="PROSITE-ProRule" id="PRU00175"/>
    </source>
</evidence>
<feature type="compositionally biased region" description="Basic and acidic residues" evidence="14">
    <location>
        <begin position="322"/>
        <end position="336"/>
    </location>
</feature>
<dbReference type="Pfam" id="PF00097">
    <property type="entry name" value="zf-C3HC4"/>
    <property type="match status" value="1"/>
</dbReference>
<dbReference type="InterPro" id="IPR018957">
    <property type="entry name" value="Znf_C3HC4_RING-type"/>
</dbReference>
<evidence type="ECO:0000256" key="2">
    <source>
        <dbReference type="ARBA" id="ARBA00004286"/>
    </source>
</evidence>
<keyword evidence="7 13" id="KW-0863">Zinc-finger</keyword>
<dbReference type="PROSITE" id="PS50089">
    <property type="entry name" value="ZF_RING_2"/>
    <property type="match status" value="1"/>
</dbReference>
<evidence type="ECO:0000256" key="10">
    <source>
        <dbReference type="ARBA" id="ARBA00023242"/>
    </source>
</evidence>
<evidence type="ECO:0000256" key="11">
    <source>
        <dbReference type="ARBA" id="ARBA00023306"/>
    </source>
</evidence>
<comment type="caution">
    <text evidence="17">The sequence shown here is derived from an EMBL/GenBank/DDBJ whole genome shotgun (WGS) entry which is preliminary data.</text>
</comment>
<dbReference type="EMBL" id="JALLPB020000050">
    <property type="protein sequence ID" value="KAL3822959.1"/>
    <property type="molecule type" value="Genomic_DNA"/>
</dbReference>
<feature type="compositionally biased region" description="Basic and acidic residues" evidence="14">
    <location>
        <begin position="1112"/>
        <end position="1124"/>
    </location>
</feature>
<feature type="domain" description="RING-type" evidence="15">
    <location>
        <begin position="447"/>
        <end position="506"/>
    </location>
</feature>
<evidence type="ECO:0000256" key="7">
    <source>
        <dbReference type="ARBA" id="ARBA00022771"/>
    </source>
</evidence>
<accession>A0ABD3SEK8</accession>
<evidence type="ECO:0000256" key="3">
    <source>
        <dbReference type="ARBA" id="ARBA00022454"/>
    </source>
</evidence>
<dbReference type="InterPro" id="IPR036420">
    <property type="entry name" value="BRCT_dom_sf"/>
</dbReference>
<feature type="region of interest" description="Disordered" evidence="14">
    <location>
        <begin position="306"/>
        <end position="421"/>
    </location>
</feature>
<dbReference type="InterPro" id="IPR031099">
    <property type="entry name" value="BRCA1-associated"/>
</dbReference>
<evidence type="ECO:0000256" key="8">
    <source>
        <dbReference type="ARBA" id="ARBA00022833"/>
    </source>
</evidence>
<dbReference type="SMART" id="SM00184">
    <property type="entry name" value="RING"/>
    <property type="match status" value="1"/>
</dbReference>
<keyword evidence="9" id="KW-0234">DNA repair</keyword>
<dbReference type="Gene3D" id="3.40.50.10190">
    <property type="entry name" value="BRCT domain"/>
    <property type="match status" value="1"/>
</dbReference>
<keyword evidence="6" id="KW-0227">DNA damage</keyword>
<dbReference type="PROSITE" id="PS50172">
    <property type="entry name" value="BRCT"/>
    <property type="match status" value="2"/>
</dbReference>
<feature type="region of interest" description="Disordered" evidence="14">
    <location>
        <begin position="560"/>
        <end position="586"/>
    </location>
</feature>
<feature type="compositionally biased region" description="Basic and acidic residues" evidence="14">
    <location>
        <begin position="57"/>
        <end position="71"/>
    </location>
</feature>
<evidence type="ECO:0000259" key="15">
    <source>
        <dbReference type="PROSITE" id="PS50089"/>
    </source>
</evidence>
<keyword evidence="5" id="KW-0677">Repeat</keyword>
<proteinExistence type="predicted"/>
<dbReference type="InterPro" id="IPR017907">
    <property type="entry name" value="Znf_RING_CS"/>
</dbReference>
<name>A0ABD3SEK8_9STRA</name>
<feature type="compositionally biased region" description="Basic and acidic residues" evidence="14">
    <location>
        <begin position="574"/>
        <end position="584"/>
    </location>
</feature>
<feature type="compositionally biased region" description="Basic and acidic residues" evidence="14">
    <location>
        <begin position="23"/>
        <end position="46"/>
    </location>
</feature>
<keyword evidence="8" id="KW-0862">Zinc</keyword>
<dbReference type="Proteomes" id="UP001530377">
    <property type="component" value="Unassembled WGS sequence"/>
</dbReference>
<feature type="compositionally biased region" description="Polar residues" evidence="14">
    <location>
        <begin position="378"/>
        <end position="394"/>
    </location>
</feature>
<dbReference type="InterPro" id="IPR001841">
    <property type="entry name" value="Znf_RING"/>
</dbReference>
<keyword evidence="18" id="KW-1185">Reference proteome</keyword>
<feature type="region of interest" description="Disordered" evidence="14">
    <location>
        <begin position="846"/>
        <end position="870"/>
    </location>
</feature>
<feature type="compositionally biased region" description="Acidic residues" evidence="14">
    <location>
        <begin position="72"/>
        <end position="86"/>
    </location>
</feature>
<dbReference type="PROSITE" id="PS00518">
    <property type="entry name" value="ZF_RING_1"/>
    <property type="match status" value="1"/>
</dbReference>
<dbReference type="InterPro" id="IPR001357">
    <property type="entry name" value="BRCT_dom"/>
</dbReference>
<dbReference type="PANTHER" id="PTHR13763:SF0">
    <property type="entry name" value="BREAST CANCER TYPE 1 SUSCEPTIBILITY PROTEIN"/>
    <property type="match status" value="1"/>
</dbReference>
<keyword evidence="11" id="KW-0131">Cell cycle</keyword>
<feature type="region of interest" description="Disordered" evidence="14">
    <location>
        <begin position="224"/>
        <end position="259"/>
    </location>
</feature>
<evidence type="ECO:0000256" key="5">
    <source>
        <dbReference type="ARBA" id="ARBA00022737"/>
    </source>
</evidence>
<dbReference type="GO" id="GO:0005694">
    <property type="term" value="C:chromosome"/>
    <property type="evidence" value="ECO:0007669"/>
    <property type="project" value="UniProtKB-SubCell"/>
</dbReference>
<evidence type="ECO:0000313" key="17">
    <source>
        <dbReference type="EMBL" id="KAL3822959.1"/>
    </source>
</evidence>
<evidence type="ECO:0000259" key="16">
    <source>
        <dbReference type="PROSITE" id="PS50172"/>
    </source>
</evidence>
<dbReference type="SUPFAM" id="SSF52113">
    <property type="entry name" value="BRCT domain"/>
    <property type="match status" value="1"/>
</dbReference>
<feature type="domain" description="BRCT" evidence="16">
    <location>
        <begin position="1332"/>
        <end position="1450"/>
    </location>
</feature>
<feature type="compositionally biased region" description="Basic residues" evidence="14">
    <location>
        <begin position="242"/>
        <end position="251"/>
    </location>
</feature>
<dbReference type="PANTHER" id="PTHR13763">
    <property type="entry name" value="BREAST CANCER TYPE 1 SUSCEPTIBILITY PROTEIN BRCA1"/>
    <property type="match status" value="1"/>
</dbReference>
<comment type="subcellular location">
    <subcellularLocation>
        <location evidence="2">Chromosome</location>
    </subcellularLocation>
    <subcellularLocation>
        <location evidence="1">Nucleus</location>
    </subcellularLocation>
</comment>